<dbReference type="PANTHER" id="PTHR43289:SF6">
    <property type="entry name" value="SERINE_THREONINE-PROTEIN KINASE NEKL-3"/>
    <property type="match status" value="1"/>
</dbReference>
<dbReference type="InterPro" id="IPR011009">
    <property type="entry name" value="Kinase-like_dom_sf"/>
</dbReference>
<dbReference type="InterPro" id="IPR008271">
    <property type="entry name" value="Ser/Thr_kinase_AS"/>
</dbReference>
<dbReference type="InterPro" id="IPR017441">
    <property type="entry name" value="Protein_kinase_ATP_BS"/>
</dbReference>
<dbReference type="Proteomes" id="UP001617907">
    <property type="component" value="Unassembled WGS sequence"/>
</dbReference>
<proteinExistence type="predicted"/>
<keyword evidence="12" id="KW-1185">Reference proteome</keyword>
<dbReference type="SMART" id="SM00220">
    <property type="entry name" value="S_TKc"/>
    <property type="match status" value="1"/>
</dbReference>
<dbReference type="EC" id="2.7.11.1" evidence="1"/>
<dbReference type="CDD" id="cd14014">
    <property type="entry name" value="STKc_PknB_like"/>
    <property type="match status" value="1"/>
</dbReference>
<dbReference type="PROSITE" id="PS50011">
    <property type="entry name" value="PROTEIN_KINASE_DOM"/>
    <property type="match status" value="1"/>
</dbReference>
<sequence length="416" mass="44509">MEQGTPGMLVGGRYRLERVLGAGGFGRVWAARDETLQTEVAVKELLLEPHLPETERLDRLHRAGREARNAAKLRDHPHIVSVHDVVVVDGTPWIVMQLVSGGTLQDRLAGPGRLSVTEATRLAGALLRALGAAHEQGIIHRDVKPANVMLTDDHQILLTDFGIAVNGTETRLTRTGLVIGSLPYLSPERARGNEAGPASDLFSLGTTLYEAVEGTCPFHREDPLGSLHAVAYEEAPPMRRAGSLEPLIAALLAKNPADRPSVPRALELLETPSRKKKQEKPTARATPTQAASSGSSRATLEIDNRTGGRLDVVLDDVHRHTLAPEATGTYPLAPGVRKVAVKSDGHTSAPCVLHLKAGTTERIPARNRGRDVLLGSQQRPVETPPKVPTAARALLWALALAAALTILYAANNAFAG</sequence>
<keyword evidence="2" id="KW-0723">Serine/threonine-protein kinase</keyword>
<dbReference type="EMBL" id="JBIVPC010000002">
    <property type="protein sequence ID" value="MFJ6035082.1"/>
    <property type="molecule type" value="Genomic_DNA"/>
</dbReference>
<dbReference type="PROSITE" id="PS00107">
    <property type="entry name" value="PROTEIN_KINASE_ATP"/>
    <property type="match status" value="1"/>
</dbReference>
<reference evidence="11 12" key="1">
    <citation type="submission" date="2024-10" db="EMBL/GenBank/DDBJ databases">
        <title>The Natural Products Discovery Center: Release of the First 8490 Sequenced Strains for Exploring Actinobacteria Biosynthetic Diversity.</title>
        <authorList>
            <person name="Kalkreuter E."/>
            <person name="Kautsar S.A."/>
            <person name="Yang D."/>
            <person name="Bader C.D."/>
            <person name="Teijaro C.N."/>
            <person name="Fluegel L."/>
            <person name="Davis C.M."/>
            <person name="Simpson J.R."/>
            <person name="Lauterbach L."/>
            <person name="Steele A.D."/>
            <person name="Gui C."/>
            <person name="Meng S."/>
            <person name="Li G."/>
            <person name="Viehrig K."/>
            <person name="Ye F."/>
            <person name="Su P."/>
            <person name="Kiefer A.F."/>
            <person name="Nichols A."/>
            <person name="Cepeda A.J."/>
            <person name="Yan W."/>
            <person name="Fan B."/>
            <person name="Jiang Y."/>
            <person name="Adhikari A."/>
            <person name="Zheng C.-J."/>
            <person name="Schuster L."/>
            <person name="Cowan T.M."/>
            <person name="Smanski M.J."/>
            <person name="Chevrette M.G."/>
            <person name="De Carvalho L.P.S."/>
            <person name="Shen B."/>
        </authorList>
    </citation>
    <scope>NUCLEOTIDE SEQUENCE [LARGE SCALE GENOMIC DNA]</scope>
    <source>
        <strain evidence="11 12">NPDC093086</strain>
    </source>
</reference>
<dbReference type="Pfam" id="PF00069">
    <property type="entry name" value="Pkinase"/>
    <property type="match status" value="1"/>
</dbReference>
<keyword evidence="5 11" id="KW-0418">Kinase</keyword>
<feature type="compositionally biased region" description="Polar residues" evidence="8">
    <location>
        <begin position="285"/>
        <end position="298"/>
    </location>
</feature>
<feature type="transmembrane region" description="Helical" evidence="9">
    <location>
        <begin position="393"/>
        <end position="410"/>
    </location>
</feature>
<feature type="domain" description="Protein kinase" evidence="10">
    <location>
        <begin position="14"/>
        <end position="274"/>
    </location>
</feature>
<evidence type="ECO:0000256" key="9">
    <source>
        <dbReference type="SAM" id="Phobius"/>
    </source>
</evidence>
<keyword evidence="9" id="KW-1133">Transmembrane helix</keyword>
<evidence type="ECO:0000313" key="12">
    <source>
        <dbReference type="Proteomes" id="UP001617907"/>
    </source>
</evidence>
<organism evidence="11 12">
    <name type="scientific">Streptomyces ardesiacus</name>
    <dbReference type="NCBI Taxonomy" id="285564"/>
    <lineage>
        <taxon>Bacteria</taxon>
        <taxon>Bacillati</taxon>
        <taxon>Actinomycetota</taxon>
        <taxon>Actinomycetes</taxon>
        <taxon>Kitasatosporales</taxon>
        <taxon>Streptomycetaceae</taxon>
        <taxon>Streptomyces</taxon>
    </lineage>
</organism>
<feature type="region of interest" description="Disordered" evidence="8">
    <location>
        <begin position="266"/>
        <end position="304"/>
    </location>
</feature>
<evidence type="ECO:0000256" key="4">
    <source>
        <dbReference type="ARBA" id="ARBA00022741"/>
    </source>
</evidence>
<keyword evidence="6 7" id="KW-0067">ATP-binding</keyword>
<evidence type="ECO:0000256" key="8">
    <source>
        <dbReference type="SAM" id="MobiDB-lite"/>
    </source>
</evidence>
<name>A0ABW8H2S8_9ACTN</name>
<dbReference type="InterPro" id="IPR000719">
    <property type="entry name" value="Prot_kinase_dom"/>
</dbReference>
<feature type="binding site" evidence="7">
    <location>
        <position position="43"/>
    </location>
    <ligand>
        <name>ATP</name>
        <dbReference type="ChEBI" id="CHEBI:30616"/>
    </ligand>
</feature>
<evidence type="ECO:0000256" key="3">
    <source>
        <dbReference type="ARBA" id="ARBA00022679"/>
    </source>
</evidence>
<evidence type="ECO:0000313" key="11">
    <source>
        <dbReference type="EMBL" id="MFJ6035082.1"/>
    </source>
</evidence>
<evidence type="ECO:0000256" key="2">
    <source>
        <dbReference type="ARBA" id="ARBA00022527"/>
    </source>
</evidence>
<dbReference type="RefSeq" id="WP_350891876.1">
    <property type="nucleotide sequence ID" value="NZ_JBEOTR010000026.1"/>
</dbReference>
<keyword evidence="3 11" id="KW-0808">Transferase</keyword>
<dbReference type="PANTHER" id="PTHR43289">
    <property type="entry name" value="MITOGEN-ACTIVATED PROTEIN KINASE KINASE KINASE 20-RELATED"/>
    <property type="match status" value="1"/>
</dbReference>
<dbReference type="PROSITE" id="PS00108">
    <property type="entry name" value="PROTEIN_KINASE_ST"/>
    <property type="match status" value="1"/>
</dbReference>
<dbReference type="GO" id="GO:0004674">
    <property type="term" value="F:protein serine/threonine kinase activity"/>
    <property type="evidence" value="ECO:0007669"/>
    <property type="project" value="UniProtKB-EC"/>
</dbReference>
<evidence type="ECO:0000259" key="10">
    <source>
        <dbReference type="PROSITE" id="PS50011"/>
    </source>
</evidence>
<keyword evidence="9" id="KW-0472">Membrane</keyword>
<evidence type="ECO:0000256" key="1">
    <source>
        <dbReference type="ARBA" id="ARBA00012513"/>
    </source>
</evidence>
<evidence type="ECO:0000256" key="6">
    <source>
        <dbReference type="ARBA" id="ARBA00022840"/>
    </source>
</evidence>
<protein>
    <recommendedName>
        <fullName evidence="1">non-specific serine/threonine protein kinase</fullName>
        <ecNumber evidence="1">2.7.11.1</ecNumber>
    </recommendedName>
</protein>
<evidence type="ECO:0000256" key="5">
    <source>
        <dbReference type="ARBA" id="ARBA00022777"/>
    </source>
</evidence>
<comment type="caution">
    <text evidence="11">The sequence shown here is derived from an EMBL/GenBank/DDBJ whole genome shotgun (WGS) entry which is preliminary data.</text>
</comment>
<dbReference type="SUPFAM" id="SSF56112">
    <property type="entry name" value="Protein kinase-like (PK-like)"/>
    <property type="match status" value="1"/>
</dbReference>
<accession>A0ABW8H2S8</accession>
<keyword evidence="9" id="KW-0812">Transmembrane</keyword>
<gene>
    <name evidence="11" type="ORF">ACIQFM_02370</name>
</gene>
<evidence type="ECO:0000256" key="7">
    <source>
        <dbReference type="PROSITE-ProRule" id="PRU10141"/>
    </source>
</evidence>
<keyword evidence="4 7" id="KW-0547">Nucleotide-binding</keyword>
<dbReference type="Gene3D" id="1.10.510.10">
    <property type="entry name" value="Transferase(Phosphotransferase) domain 1"/>
    <property type="match status" value="1"/>
</dbReference>
<dbReference type="Gene3D" id="3.30.200.20">
    <property type="entry name" value="Phosphorylase Kinase, domain 1"/>
    <property type="match status" value="1"/>
</dbReference>